<dbReference type="InterPro" id="IPR010982">
    <property type="entry name" value="Lambda_DNA-bd_dom_sf"/>
</dbReference>
<comment type="caution">
    <text evidence="2">The sequence shown here is derived from an EMBL/GenBank/DDBJ whole genome shotgun (WGS) entry which is preliminary data.</text>
</comment>
<feature type="domain" description="HTH cro/C1-type" evidence="1">
    <location>
        <begin position="7"/>
        <end position="39"/>
    </location>
</feature>
<accession>A0A107FF32</accession>
<dbReference type="Gene3D" id="1.10.260.40">
    <property type="entry name" value="lambda repressor-like DNA-binding domains"/>
    <property type="match status" value="1"/>
</dbReference>
<dbReference type="GO" id="GO:0003677">
    <property type="term" value="F:DNA binding"/>
    <property type="evidence" value="ECO:0007669"/>
    <property type="project" value="InterPro"/>
</dbReference>
<evidence type="ECO:0000259" key="1">
    <source>
        <dbReference type="PROSITE" id="PS50943"/>
    </source>
</evidence>
<proteinExistence type="predicted"/>
<reference evidence="2 3" key="1">
    <citation type="submission" date="2015-11" db="EMBL/GenBank/DDBJ databases">
        <title>Expanding the genomic diversity of Burkholderia species for the development of highly accurate diagnostics.</title>
        <authorList>
            <person name="Sahl J."/>
            <person name="Keim P."/>
            <person name="Wagner D."/>
        </authorList>
    </citation>
    <scope>NUCLEOTIDE SEQUENCE [LARGE SCALE GENOMIC DNA]</scope>
    <source>
        <strain evidence="2 3">MSMB2167WGS</strain>
    </source>
</reference>
<dbReference type="EMBL" id="LPIX01000085">
    <property type="protein sequence ID" value="KWD97062.1"/>
    <property type="molecule type" value="Genomic_DNA"/>
</dbReference>
<dbReference type="InterPro" id="IPR001387">
    <property type="entry name" value="Cro/C1-type_HTH"/>
</dbReference>
<dbReference type="AlphaFoldDB" id="A0A107FF32"/>
<dbReference type="Pfam" id="PF13560">
    <property type="entry name" value="HTH_31"/>
    <property type="match status" value="1"/>
</dbReference>
<dbReference type="SUPFAM" id="SSF47413">
    <property type="entry name" value="lambda repressor-like DNA-binding domains"/>
    <property type="match status" value="1"/>
</dbReference>
<dbReference type="Proteomes" id="UP000062998">
    <property type="component" value="Unassembled WGS sequence"/>
</dbReference>
<dbReference type="CDD" id="cd00093">
    <property type="entry name" value="HTH_XRE"/>
    <property type="match status" value="1"/>
</dbReference>
<protein>
    <recommendedName>
        <fullName evidence="1">HTH cro/C1-type domain-containing protein</fullName>
    </recommendedName>
</protein>
<dbReference type="SMART" id="SM00530">
    <property type="entry name" value="HTH_XRE"/>
    <property type="match status" value="1"/>
</dbReference>
<evidence type="ECO:0000313" key="2">
    <source>
        <dbReference type="EMBL" id="KWD97062.1"/>
    </source>
</evidence>
<organism evidence="2 3">
    <name type="scientific">Burkholderia ubonensis</name>
    <dbReference type="NCBI Taxonomy" id="101571"/>
    <lineage>
        <taxon>Bacteria</taxon>
        <taxon>Pseudomonadati</taxon>
        <taxon>Pseudomonadota</taxon>
        <taxon>Betaproteobacteria</taxon>
        <taxon>Burkholderiales</taxon>
        <taxon>Burkholderiaceae</taxon>
        <taxon>Burkholderia</taxon>
        <taxon>Burkholderia cepacia complex</taxon>
    </lineage>
</organism>
<gene>
    <name evidence="2" type="ORF">WL73_21690</name>
</gene>
<evidence type="ECO:0000313" key="3">
    <source>
        <dbReference type="Proteomes" id="UP000062998"/>
    </source>
</evidence>
<name>A0A107FF32_9BURK</name>
<sequence length="164" mass="18213">MPTPADLKALRAQARRTQEQVAELLGVNVRQVQRWEAGQGTMPYATWRLLRLTCAFHYPVDFARAPVVTTASIENGDTVELHALDGTCLQGVVWLDRVHDGLNDEESYGAFISGFLSQPTAAQIGLFRIGERVTFARSNVFHLTPRMLQQAARAPARPTEPGQR</sequence>
<dbReference type="PROSITE" id="PS50943">
    <property type="entry name" value="HTH_CROC1"/>
    <property type="match status" value="1"/>
</dbReference>